<dbReference type="GO" id="GO:0050380">
    <property type="term" value="F:undecaprenyl-diphosphatase activity"/>
    <property type="evidence" value="ECO:0007669"/>
    <property type="project" value="UniProtKB-UniRule"/>
</dbReference>
<evidence type="ECO:0000256" key="1">
    <source>
        <dbReference type="ARBA" id="ARBA00004651"/>
    </source>
</evidence>
<dbReference type="EC" id="3.6.1.27" evidence="3 17"/>
<dbReference type="GO" id="GO:0046677">
    <property type="term" value="P:response to antibiotic"/>
    <property type="evidence" value="ECO:0007669"/>
    <property type="project" value="UniProtKB-UniRule"/>
</dbReference>
<dbReference type="Proteomes" id="UP000239663">
    <property type="component" value="Unassembled WGS sequence"/>
</dbReference>
<proteinExistence type="inferred from homology"/>
<evidence type="ECO:0000313" key="18">
    <source>
        <dbReference type="EMBL" id="PQD97028.1"/>
    </source>
</evidence>
<dbReference type="PANTHER" id="PTHR30622">
    <property type="entry name" value="UNDECAPRENYL-DIPHOSPHATASE"/>
    <property type="match status" value="1"/>
</dbReference>
<comment type="catalytic activity">
    <reaction evidence="16 17">
        <text>di-trans,octa-cis-undecaprenyl diphosphate + H2O = di-trans,octa-cis-undecaprenyl phosphate + phosphate + H(+)</text>
        <dbReference type="Rhea" id="RHEA:28094"/>
        <dbReference type="ChEBI" id="CHEBI:15377"/>
        <dbReference type="ChEBI" id="CHEBI:15378"/>
        <dbReference type="ChEBI" id="CHEBI:43474"/>
        <dbReference type="ChEBI" id="CHEBI:58405"/>
        <dbReference type="ChEBI" id="CHEBI:60392"/>
        <dbReference type="EC" id="3.6.1.27"/>
    </reaction>
</comment>
<comment type="function">
    <text evidence="17">Catalyzes the dephosphorylation of undecaprenyl diphosphate (UPP). Confers resistance to bacitracin.</text>
</comment>
<dbReference type="GO" id="GO:0008360">
    <property type="term" value="P:regulation of cell shape"/>
    <property type="evidence" value="ECO:0007669"/>
    <property type="project" value="UniProtKB-KW"/>
</dbReference>
<evidence type="ECO:0000256" key="5">
    <source>
        <dbReference type="ARBA" id="ARBA00022475"/>
    </source>
</evidence>
<evidence type="ECO:0000256" key="4">
    <source>
        <dbReference type="ARBA" id="ARBA00021581"/>
    </source>
</evidence>
<feature type="transmembrane region" description="Helical" evidence="17">
    <location>
        <begin position="240"/>
        <end position="259"/>
    </location>
</feature>
<comment type="subcellular location">
    <subcellularLocation>
        <location evidence="1 17">Cell membrane</location>
        <topology evidence="1 17">Multi-pass membrane protein</topology>
    </subcellularLocation>
</comment>
<evidence type="ECO:0000313" key="19">
    <source>
        <dbReference type="Proteomes" id="UP000239663"/>
    </source>
</evidence>
<keyword evidence="8 17" id="KW-0133">Cell shape</keyword>
<dbReference type="EMBL" id="PKOZ01000001">
    <property type="protein sequence ID" value="PQD97028.1"/>
    <property type="molecule type" value="Genomic_DNA"/>
</dbReference>
<evidence type="ECO:0000256" key="9">
    <source>
        <dbReference type="ARBA" id="ARBA00022984"/>
    </source>
</evidence>
<dbReference type="RefSeq" id="WP_104848123.1">
    <property type="nucleotide sequence ID" value="NZ_PKOZ01000001.1"/>
</dbReference>
<dbReference type="HAMAP" id="MF_01006">
    <property type="entry name" value="Undec_diphosphatase"/>
    <property type="match status" value="1"/>
</dbReference>
<comment type="miscellaneous">
    <text evidence="17">Bacitracin is thought to be involved in the inhibition of peptidoglycan synthesis by sequestering undecaprenyl diphosphate, thereby reducing the pool of lipid carrier available.</text>
</comment>
<evidence type="ECO:0000256" key="2">
    <source>
        <dbReference type="ARBA" id="ARBA00010621"/>
    </source>
</evidence>
<dbReference type="OrthoDB" id="9808289at2"/>
<dbReference type="Pfam" id="PF02673">
    <property type="entry name" value="BacA"/>
    <property type="match status" value="1"/>
</dbReference>
<evidence type="ECO:0000256" key="11">
    <source>
        <dbReference type="ARBA" id="ARBA00023136"/>
    </source>
</evidence>
<evidence type="ECO:0000256" key="14">
    <source>
        <dbReference type="ARBA" id="ARBA00032707"/>
    </source>
</evidence>
<evidence type="ECO:0000256" key="13">
    <source>
        <dbReference type="ARBA" id="ARBA00023316"/>
    </source>
</evidence>
<feature type="transmembrane region" description="Helical" evidence="17">
    <location>
        <begin position="174"/>
        <end position="195"/>
    </location>
</feature>
<keyword evidence="11 17" id="KW-0472">Membrane</keyword>
<comment type="caution">
    <text evidence="18">The sequence shown here is derived from an EMBL/GenBank/DDBJ whole genome shotgun (WGS) entry which is preliminary data.</text>
</comment>
<feature type="transmembrane region" description="Helical" evidence="17">
    <location>
        <begin position="72"/>
        <end position="93"/>
    </location>
</feature>
<dbReference type="AlphaFoldDB" id="A0A2S7N4S1"/>
<reference evidence="18 19" key="1">
    <citation type="submission" date="2017-12" db="EMBL/GenBank/DDBJ databases">
        <title>Taxonomic description and draft genome of Pradoshia cofamensis Gen. nov., sp. nov., a thermotolerant bacillale isolated from anterior gut of earthworm Eisenia fetida.</title>
        <authorList>
            <person name="Saha T."/>
            <person name="Chakraborty R."/>
        </authorList>
    </citation>
    <scope>NUCLEOTIDE SEQUENCE [LARGE SCALE GENOMIC DNA]</scope>
    <source>
        <strain evidence="18 19">EAG3</strain>
    </source>
</reference>
<evidence type="ECO:0000256" key="7">
    <source>
        <dbReference type="ARBA" id="ARBA00022801"/>
    </source>
</evidence>
<keyword evidence="19" id="KW-1185">Reference proteome</keyword>
<evidence type="ECO:0000256" key="15">
    <source>
        <dbReference type="ARBA" id="ARBA00032932"/>
    </source>
</evidence>
<evidence type="ECO:0000256" key="17">
    <source>
        <dbReference type="HAMAP-Rule" id="MF_01006"/>
    </source>
</evidence>
<gene>
    <name evidence="17" type="primary">uppP</name>
    <name evidence="18" type="ORF">CYL18_03905</name>
</gene>
<organism evidence="18 19">
    <name type="scientific">Pradoshia eiseniae</name>
    <dbReference type="NCBI Taxonomy" id="2064768"/>
    <lineage>
        <taxon>Bacteria</taxon>
        <taxon>Bacillati</taxon>
        <taxon>Bacillota</taxon>
        <taxon>Bacilli</taxon>
        <taxon>Bacillales</taxon>
        <taxon>Bacillaceae</taxon>
        <taxon>Pradoshia</taxon>
    </lineage>
</organism>
<protein>
    <recommendedName>
        <fullName evidence="4 17">Undecaprenyl-diphosphatase</fullName>
        <ecNumber evidence="3 17">3.6.1.27</ecNumber>
    </recommendedName>
    <alternativeName>
        <fullName evidence="15 17">Bacitracin resistance protein</fullName>
    </alternativeName>
    <alternativeName>
        <fullName evidence="14 17">Undecaprenyl pyrophosphate phosphatase</fullName>
    </alternativeName>
</protein>
<dbReference type="GO" id="GO:0009252">
    <property type="term" value="P:peptidoglycan biosynthetic process"/>
    <property type="evidence" value="ECO:0007669"/>
    <property type="project" value="UniProtKB-KW"/>
</dbReference>
<keyword evidence="12 17" id="KW-0046">Antibiotic resistance</keyword>
<feature type="transmembrane region" description="Helical" evidence="17">
    <location>
        <begin position="105"/>
        <end position="123"/>
    </location>
</feature>
<keyword evidence="9 17" id="KW-0573">Peptidoglycan synthesis</keyword>
<keyword evidence="13 17" id="KW-0961">Cell wall biogenesis/degradation</keyword>
<accession>A0A2S7N4S1</accession>
<evidence type="ECO:0000256" key="3">
    <source>
        <dbReference type="ARBA" id="ARBA00012374"/>
    </source>
</evidence>
<evidence type="ECO:0000256" key="10">
    <source>
        <dbReference type="ARBA" id="ARBA00022989"/>
    </source>
</evidence>
<feature type="transmembrane region" description="Helical" evidence="17">
    <location>
        <begin position="42"/>
        <end position="60"/>
    </location>
</feature>
<keyword evidence="5 17" id="KW-1003">Cell membrane</keyword>
<feature type="transmembrane region" description="Helical" evidence="17">
    <location>
        <begin position="207"/>
        <end position="228"/>
    </location>
</feature>
<evidence type="ECO:0000256" key="16">
    <source>
        <dbReference type="ARBA" id="ARBA00047594"/>
    </source>
</evidence>
<keyword evidence="7 17" id="KW-0378">Hydrolase</keyword>
<keyword evidence="6 17" id="KW-0812">Transmembrane</keyword>
<dbReference type="GO" id="GO:0071555">
    <property type="term" value="P:cell wall organization"/>
    <property type="evidence" value="ECO:0007669"/>
    <property type="project" value="UniProtKB-KW"/>
</dbReference>
<keyword evidence="10 17" id="KW-1133">Transmembrane helix</keyword>
<evidence type="ECO:0000256" key="12">
    <source>
        <dbReference type="ARBA" id="ARBA00023251"/>
    </source>
</evidence>
<comment type="similarity">
    <text evidence="2 17">Belongs to the UppP family.</text>
</comment>
<dbReference type="PANTHER" id="PTHR30622:SF4">
    <property type="entry name" value="UNDECAPRENYL-DIPHOSPHATASE"/>
    <property type="match status" value="1"/>
</dbReference>
<sequence>MFAEWKAMILGIIQGLTEFLPISSTGHLYIGRHLFGLDEAGLLLDTLLHTGTLIALLIFYWHEIMKLLRNPFSKMTGLLIIGTLPAVIAGVLLNDFFEEISKTGITIGWEFLVTGIILWWADVMPKQSKDMKDITYKNALFIGVFQAAAIFPAISRSGFTLAAGLMSGLNRETAAYFSFLLSIPVIFGGILFKGADLLNGSVEAISFRGLLVGTLCAAIFGYLAVSWMIKYVKNHSLKPFSLYVITLGILILFLQTLGIF</sequence>
<evidence type="ECO:0000256" key="6">
    <source>
        <dbReference type="ARBA" id="ARBA00022692"/>
    </source>
</evidence>
<name>A0A2S7N4S1_9BACI</name>
<feature type="transmembrane region" description="Helical" evidence="17">
    <location>
        <begin position="135"/>
        <end position="154"/>
    </location>
</feature>
<evidence type="ECO:0000256" key="8">
    <source>
        <dbReference type="ARBA" id="ARBA00022960"/>
    </source>
</evidence>
<dbReference type="GO" id="GO:0005886">
    <property type="term" value="C:plasma membrane"/>
    <property type="evidence" value="ECO:0007669"/>
    <property type="project" value="UniProtKB-SubCell"/>
</dbReference>
<dbReference type="InterPro" id="IPR003824">
    <property type="entry name" value="UppP"/>
</dbReference>